<dbReference type="RefSeq" id="WP_235313493.1">
    <property type="nucleotide sequence ID" value="NZ_JAKGAS010000008.1"/>
</dbReference>
<accession>A0ABS9D8T8</accession>
<evidence type="ECO:0008006" key="3">
    <source>
        <dbReference type="Google" id="ProtNLM"/>
    </source>
</evidence>
<sequence>MTISDQMLSAFLDAELSEAEMEQVRTALETNDELVLRLAELAEVDQWVVEYAEQIDATPIPNKLNQLADGIDSKLARDNQATTSNVVQISKWKTASQSMRKYYQVAAGIAVVVGVGIMTTLNSVETVSTEVAQVLDTAPSGSPRTLSDDSIVESQLSFASVQGQMCRQYQVTTGTNSRANIACKEAGEWQLKAQGAVSYIEPQAAYQAASNQNDLDTEIDKLIDGPAFDRAQEQAAINNNWH</sequence>
<gene>
    <name evidence="1" type="ORF">L0668_14830</name>
</gene>
<name>A0ABS9D8T8_9ALTE</name>
<dbReference type="EMBL" id="JAKGAS010000008">
    <property type="protein sequence ID" value="MCF2949392.1"/>
    <property type="molecule type" value="Genomic_DNA"/>
</dbReference>
<dbReference type="Proteomes" id="UP001521137">
    <property type="component" value="Unassembled WGS sequence"/>
</dbReference>
<keyword evidence="2" id="KW-1185">Reference proteome</keyword>
<comment type="caution">
    <text evidence="1">The sequence shown here is derived from an EMBL/GenBank/DDBJ whole genome shotgun (WGS) entry which is preliminary data.</text>
</comment>
<evidence type="ECO:0000313" key="2">
    <source>
        <dbReference type="Proteomes" id="UP001521137"/>
    </source>
</evidence>
<protein>
    <recommendedName>
        <fullName evidence="3">Anti-sigma factor</fullName>
    </recommendedName>
</protein>
<proteinExistence type="predicted"/>
<evidence type="ECO:0000313" key="1">
    <source>
        <dbReference type="EMBL" id="MCF2949392.1"/>
    </source>
</evidence>
<organism evidence="1 2">
    <name type="scientific">Paraglaciecola algarum</name>
    <dbReference type="NCBI Taxonomy" id="3050085"/>
    <lineage>
        <taxon>Bacteria</taxon>
        <taxon>Pseudomonadati</taxon>
        <taxon>Pseudomonadota</taxon>
        <taxon>Gammaproteobacteria</taxon>
        <taxon>Alteromonadales</taxon>
        <taxon>Alteromonadaceae</taxon>
        <taxon>Paraglaciecola</taxon>
    </lineage>
</organism>
<reference evidence="1 2" key="1">
    <citation type="submission" date="2022-01" db="EMBL/GenBank/DDBJ databases">
        <title>Paraglaciecola sp. G1-23.</title>
        <authorList>
            <person name="Jin M.S."/>
            <person name="Han D.M."/>
            <person name="Kim H.M."/>
            <person name="Jeon C.O."/>
        </authorList>
    </citation>
    <scope>NUCLEOTIDE SEQUENCE [LARGE SCALE GENOMIC DNA]</scope>
    <source>
        <strain evidence="1 2">G1-23</strain>
    </source>
</reference>